<proteinExistence type="predicted"/>
<evidence type="ECO:0000313" key="1">
    <source>
        <dbReference type="EMBL" id="ANG65164.1"/>
    </source>
</evidence>
<dbReference type="STRING" id="1821621.A8C75_08400"/>
<dbReference type="EMBL" id="CP015839">
    <property type="protein sequence ID" value="ANG65164.1"/>
    <property type="molecule type" value="Genomic_DNA"/>
</dbReference>
<gene>
    <name evidence="1" type="ORF">A8C75_08400</name>
</gene>
<evidence type="ECO:0000313" key="2">
    <source>
        <dbReference type="Proteomes" id="UP000078070"/>
    </source>
</evidence>
<dbReference type="OrthoDB" id="212300at2"/>
<keyword evidence="2" id="KW-1185">Reference proteome</keyword>
<reference evidence="1 2" key="2">
    <citation type="journal article" date="2018" name="Int. J. Syst. Evol. Microbiol.">
        <title>Marinobacterium aestuarii sp. nov., a benzene-degrading marine bacterium isolated from estuary sediment.</title>
        <authorList>
            <person name="Bae S.S."/>
            <person name="Jung J."/>
            <person name="Chung D."/>
            <person name="Baek K."/>
        </authorList>
    </citation>
    <scope>NUCLEOTIDE SEQUENCE [LARGE SCALE GENOMIC DNA]</scope>
    <source>
        <strain evidence="1 2">ST58-10</strain>
    </source>
</reference>
<accession>A0A1A9F4B3</accession>
<dbReference type="Pfam" id="PF13365">
    <property type="entry name" value="Trypsin_2"/>
    <property type="match status" value="1"/>
</dbReference>
<organism evidence="1 2">
    <name type="scientific">Marinobacterium aestuarii</name>
    <dbReference type="NCBI Taxonomy" id="1821621"/>
    <lineage>
        <taxon>Bacteria</taxon>
        <taxon>Pseudomonadati</taxon>
        <taxon>Pseudomonadota</taxon>
        <taxon>Gammaproteobacteria</taxon>
        <taxon>Oceanospirillales</taxon>
        <taxon>Oceanospirillaceae</taxon>
        <taxon>Marinobacterium</taxon>
    </lineage>
</organism>
<dbReference type="InterPro" id="IPR043504">
    <property type="entry name" value="Peptidase_S1_PA_chymotrypsin"/>
</dbReference>
<dbReference type="SUPFAM" id="SSF50494">
    <property type="entry name" value="Trypsin-like serine proteases"/>
    <property type="match status" value="1"/>
</dbReference>
<dbReference type="PANTHER" id="PTHR43019:SF23">
    <property type="entry name" value="PROTEASE DO-LIKE 5, CHLOROPLASTIC"/>
    <property type="match status" value="1"/>
</dbReference>
<dbReference type="InterPro" id="IPR009003">
    <property type="entry name" value="Peptidase_S1_PA"/>
</dbReference>
<reference evidence="2" key="1">
    <citation type="submission" date="2016-05" db="EMBL/GenBank/DDBJ databases">
        <authorList>
            <person name="Baek K."/>
            <person name="Yang S.-J."/>
        </authorList>
    </citation>
    <scope>NUCLEOTIDE SEQUENCE [LARGE SCALE GENOMIC DNA]</scope>
    <source>
        <strain evidence="2">ST58-10</strain>
    </source>
</reference>
<dbReference type="Proteomes" id="UP000078070">
    <property type="component" value="Chromosome"/>
</dbReference>
<name>A0A1A9F4B3_9GAMM</name>
<sequence>MHRYAWVWLGLMLTTGLGSGYGQASELADTVSAVKPSIVGIGTYSPSRRPPSRLLGTGFVVGDGRHIATNAHVVDIELDDLKQEQLVVFVGIGNTPRVIPAKVVASESRHDLALLKVSDRLPVMRLSNRKTVREGESYAFTGFPLGAILGLYPVTHRGMISSITPMGIPAQSSGQLSAHKIRQLRQPLMVYQLDATAYPGNSGSPLYDPDDGTVVGILNGVYVKSTKEDVLSDPSGISYAIPVRYLRELLSSLTGG</sequence>
<dbReference type="RefSeq" id="WP_067387112.1">
    <property type="nucleotide sequence ID" value="NZ_CP015839.1"/>
</dbReference>
<dbReference type="PANTHER" id="PTHR43019">
    <property type="entry name" value="SERINE ENDOPROTEASE DEGS"/>
    <property type="match status" value="1"/>
</dbReference>
<dbReference type="AlphaFoldDB" id="A0A1A9F4B3"/>
<dbReference type="Gene3D" id="2.40.10.10">
    <property type="entry name" value="Trypsin-like serine proteases"/>
    <property type="match status" value="2"/>
</dbReference>
<dbReference type="KEGG" id="mars:A8C75_08400"/>
<protein>
    <submittedName>
        <fullName evidence="1">Peptidase S1</fullName>
    </submittedName>
</protein>